<accession>A0A6A5UYU9</accession>
<evidence type="ECO:0000313" key="1">
    <source>
        <dbReference type="EMBL" id="KAF1968036.1"/>
    </source>
</evidence>
<organism evidence="1 2">
    <name type="scientific">Bimuria novae-zelandiae CBS 107.79</name>
    <dbReference type="NCBI Taxonomy" id="1447943"/>
    <lineage>
        <taxon>Eukaryota</taxon>
        <taxon>Fungi</taxon>
        <taxon>Dikarya</taxon>
        <taxon>Ascomycota</taxon>
        <taxon>Pezizomycotina</taxon>
        <taxon>Dothideomycetes</taxon>
        <taxon>Pleosporomycetidae</taxon>
        <taxon>Pleosporales</taxon>
        <taxon>Massarineae</taxon>
        <taxon>Didymosphaeriaceae</taxon>
        <taxon>Bimuria</taxon>
    </lineage>
</organism>
<dbReference type="OrthoDB" id="27483at2759"/>
<keyword evidence="2" id="KW-1185">Reference proteome</keyword>
<name>A0A6A5UYU9_9PLEO</name>
<dbReference type="EMBL" id="ML976725">
    <property type="protein sequence ID" value="KAF1968036.1"/>
    <property type="molecule type" value="Genomic_DNA"/>
</dbReference>
<dbReference type="Proteomes" id="UP000800036">
    <property type="component" value="Unassembled WGS sequence"/>
</dbReference>
<proteinExistence type="predicted"/>
<protein>
    <submittedName>
        <fullName evidence="1">Uncharacterized protein</fullName>
    </submittedName>
</protein>
<sequence>MAAAAAVQEPDRRIHNTLVEALEPIQATGTFAVTGLLPADLKPKTLGSPCQASERSGYPFPVPACRCSINDVTINPIVSGVRLVMAYQLSIVSNGDDPAYRAPSDGHAVYLEALLQSWNTDVTKGSKPHALAYKLEHKYGDRNQIHKHLQGNDLVRVHALQQACDNIGLKIFLGSLKKDITSEVEIDWFEAVRYKSIGTLPDIDYDTIIEDKQIIDNIEDLNCSAQYLIANKGWGEIHEPDPDIYHIFDWLLDHNDLVLRSISGGRLLARNDLEKLAIVAIERGYNDLFRRACTQLVGTTQPNTLVNFLALNLFQTARFDEVDFWVSIQLGATERIKASDEFVVAFTQTKRSWGLLGGTPDIHAWQVNGYGRLLPRPVFQSSTQLSLRFFFERAITSKILLQASASIVSLRSKRSSSGTQIISASYSHTV</sequence>
<reference evidence="1" key="1">
    <citation type="journal article" date="2020" name="Stud. Mycol.">
        <title>101 Dothideomycetes genomes: a test case for predicting lifestyles and emergence of pathogens.</title>
        <authorList>
            <person name="Haridas S."/>
            <person name="Albert R."/>
            <person name="Binder M."/>
            <person name="Bloem J."/>
            <person name="Labutti K."/>
            <person name="Salamov A."/>
            <person name="Andreopoulos B."/>
            <person name="Baker S."/>
            <person name="Barry K."/>
            <person name="Bills G."/>
            <person name="Bluhm B."/>
            <person name="Cannon C."/>
            <person name="Castanera R."/>
            <person name="Culley D."/>
            <person name="Daum C."/>
            <person name="Ezra D."/>
            <person name="Gonzalez J."/>
            <person name="Henrissat B."/>
            <person name="Kuo A."/>
            <person name="Liang C."/>
            <person name="Lipzen A."/>
            <person name="Lutzoni F."/>
            <person name="Magnuson J."/>
            <person name="Mondo S."/>
            <person name="Nolan M."/>
            <person name="Ohm R."/>
            <person name="Pangilinan J."/>
            <person name="Park H.-J."/>
            <person name="Ramirez L."/>
            <person name="Alfaro M."/>
            <person name="Sun H."/>
            <person name="Tritt A."/>
            <person name="Yoshinaga Y."/>
            <person name="Zwiers L.-H."/>
            <person name="Turgeon B."/>
            <person name="Goodwin S."/>
            <person name="Spatafora J."/>
            <person name="Crous P."/>
            <person name="Grigoriev I."/>
        </authorList>
    </citation>
    <scope>NUCLEOTIDE SEQUENCE</scope>
    <source>
        <strain evidence="1">CBS 107.79</strain>
    </source>
</reference>
<evidence type="ECO:0000313" key="2">
    <source>
        <dbReference type="Proteomes" id="UP000800036"/>
    </source>
</evidence>
<gene>
    <name evidence="1" type="ORF">BU23DRAFT_572714</name>
</gene>
<dbReference type="AlphaFoldDB" id="A0A6A5UYU9"/>